<dbReference type="Pfam" id="PF21299">
    <property type="entry name" value="ADAM10_Cys-rich"/>
    <property type="match status" value="1"/>
</dbReference>
<feature type="compositionally biased region" description="Basic and acidic residues" evidence="5">
    <location>
        <begin position="188"/>
        <end position="205"/>
    </location>
</feature>
<dbReference type="SUPFAM" id="SSF55486">
    <property type="entry name" value="Metalloproteases ('zincins'), catalytic domain"/>
    <property type="match status" value="1"/>
</dbReference>
<evidence type="ECO:0000313" key="11">
    <source>
        <dbReference type="Proteomes" id="UP000594262"/>
    </source>
</evidence>
<name>A0A7M5X997_9CNID</name>
<feature type="region of interest" description="Disordered" evidence="5">
    <location>
        <begin position="188"/>
        <end position="214"/>
    </location>
</feature>
<protein>
    <recommendedName>
        <fullName evidence="2">ADAM10 endopeptidase</fullName>
        <ecNumber evidence="2">3.4.24.81</ecNumber>
    </recommendedName>
</protein>
<dbReference type="InterPro" id="IPR036436">
    <property type="entry name" value="Disintegrin_dom_sf"/>
</dbReference>
<dbReference type="InterPro" id="IPR001762">
    <property type="entry name" value="Disintegrin_dom"/>
</dbReference>
<comment type="catalytic activity">
    <reaction evidence="1">
        <text>Endopeptidase of broad specificity.</text>
        <dbReference type="EC" id="3.4.24.81"/>
    </reaction>
</comment>
<dbReference type="Proteomes" id="UP000594262">
    <property type="component" value="Unplaced"/>
</dbReference>
<accession>A0A7M5X997</accession>
<comment type="caution">
    <text evidence="4">Lacks conserved residue(s) required for the propagation of feature annotation.</text>
</comment>
<feature type="active site" evidence="4">
    <location>
        <position position="387"/>
    </location>
</feature>
<feature type="region of interest" description="Disordered" evidence="5">
    <location>
        <begin position="699"/>
        <end position="729"/>
    </location>
</feature>
<keyword evidence="7" id="KW-0732">Signal</keyword>
<organism evidence="10 11">
    <name type="scientific">Clytia hemisphaerica</name>
    <dbReference type="NCBI Taxonomy" id="252671"/>
    <lineage>
        <taxon>Eukaryota</taxon>
        <taxon>Metazoa</taxon>
        <taxon>Cnidaria</taxon>
        <taxon>Hydrozoa</taxon>
        <taxon>Hydroidolina</taxon>
        <taxon>Leptothecata</taxon>
        <taxon>Obeliida</taxon>
        <taxon>Clytiidae</taxon>
        <taxon>Clytia</taxon>
    </lineage>
</organism>
<sequence length="729" mass="83724">MRNIALITFCVLVSYAYTSGARKPLNNFIRHHERLSYDTEDVHKRVRRANELSPHADVRIKFKAHNKNFTIHMRRNHFIFSKDFKIVDGHGKRVHYDYSRFMHGNVEGYHRSYVMGKLDEGRFEGSIHLHDDQFHVEPAEKYFKDDSTAKYHSVIYSHRDVEHNAKFGKVDVPERPTTLKGSSLYKKMEQEKENMKEEELKQHGKERYRRGTKNRHKNTCNLKLVADHLFMKKFIRRETAIDQMVLHYQAVEYIFRNQTFNTTGEYDSNFSPEGVGFRIKEVHVWLEDSVPKNLAPPHISIYRLLELFSRMNHSSVCLAYLFTDRTFDDGIMGLAYVAYRYGQPGGICDPYAKYGEVWKTYNTGVLSFQLYNREAPPLVTEITLAHELGHSFGAQHDPPNTKECVPGPENGGNYIMYDKATPGFQKNNRAFSTCSKASMIPVINAKGLETQQGCFEKRYWAICGNGAHEEGEICDCGTVSTCVEQCCTPLGSKTGTPCTLQNEAYECSPSRGPCCLNETCTLAREHLKCFDGTECQESLQCDGLRYNCPARKFKPNNTLCDKDRSVCINGYCQGSLCLKYGYEGCPCKDSEDKCKVCCMKGDECVPSHEILGMPNTTKSRGTPCDYYRGYCDALGDCQPIDMDGPMRLLYFTFFTEEGIKIWFSRYWYVVLLGSILILCMLTAFVYYCQAFTPTNNPKLDQNKPHKALRKRRKQAGYQPGRPPMSQTYT</sequence>
<evidence type="ECO:0000256" key="7">
    <source>
        <dbReference type="SAM" id="SignalP"/>
    </source>
</evidence>
<keyword evidence="11" id="KW-1185">Reference proteome</keyword>
<keyword evidence="6" id="KW-0472">Membrane</keyword>
<dbReference type="EnsemblMetazoa" id="CLYHEMT019226.1">
    <property type="protein sequence ID" value="CLYHEMP019226.1"/>
    <property type="gene ID" value="CLYHEMG019226"/>
</dbReference>
<dbReference type="GO" id="GO:0004222">
    <property type="term" value="F:metalloendopeptidase activity"/>
    <property type="evidence" value="ECO:0007669"/>
    <property type="project" value="InterPro"/>
</dbReference>
<dbReference type="Gene3D" id="3.40.390.10">
    <property type="entry name" value="Collagenase (Catalytic Domain)"/>
    <property type="match status" value="1"/>
</dbReference>
<dbReference type="GO" id="GO:0006509">
    <property type="term" value="P:membrane protein ectodomain proteolysis"/>
    <property type="evidence" value="ECO:0007669"/>
    <property type="project" value="TreeGrafter"/>
</dbReference>
<dbReference type="InterPro" id="IPR024079">
    <property type="entry name" value="MetalloPept_cat_dom_sf"/>
</dbReference>
<keyword evidence="6" id="KW-0812">Transmembrane</keyword>
<keyword evidence="6" id="KW-1133">Transmembrane helix</keyword>
<dbReference type="GO" id="GO:0046872">
    <property type="term" value="F:metal ion binding"/>
    <property type="evidence" value="ECO:0007669"/>
    <property type="project" value="UniProtKB-KW"/>
</dbReference>
<reference evidence="10" key="1">
    <citation type="submission" date="2021-01" db="UniProtKB">
        <authorList>
            <consortium name="EnsemblMetazoa"/>
        </authorList>
    </citation>
    <scope>IDENTIFICATION</scope>
</reference>
<feature type="signal peptide" evidence="7">
    <location>
        <begin position="1"/>
        <end position="21"/>
    </location>
</feature>
<dbReference type="InterPro" id="IPR049038">
    <property type="entry name" value="ADAM10_Cys-rich"/>
</dbReference>
<dbReference type="InterPro" id="IPR051489">
    <property type="entry name" value="ADAM_Metalloproteinase"/>
</dbReference>
<dbReference type="PROSITE" id="PS50215">
    <property type="entry name" value="ADAM_MEPRO"/>
    <property type="match status" value="1"/>
</dbReference>
<feature type="domain" description="Peptidase M12B" evidence="9">
    <location>
        <begin position="233"/>
        <end position="435"/>
    </location>
</feature>
<dbReference type="Gene3D" id="4.10.70.10">
    <property type="entry name" value="Disintegrin domain"/>
    <property type="match status" value="1"/>
</dbReference>
<keyword evidence="4" id="KW-0479">Metal-binding</keyword>
<evidence type="ECO:0000256" key="1">
    <source>
        <dbReference type="ARBA" id="ARBA00001809"/>
    </source>
</evidence>
<evidence type="ECO:0000256" key="5">
    <source>
        <dbReference type="SAM" id="MobiDB-lite"/>
    </source>
</evidence>
<dbReference type="GO" id="GO:0007219">
    <property type="term" value="P:Notch signaling pathway"/>
    <property type="evidence" value="ECO:0007669"/>
    <property type="project" value="TreeGrafter"/>
</dbReference>
<proteinExistence type="predicted"/>
<feature type="transmembrane region" description="Helical" evidence="6">
    <location>
        <begin position="666"/>
        <end position="688"/>
    </location>
</feature>
<evidence type="ECO:0000256" key="2">
    <source>
        <dbReference type="ARBA" id="ARBA00012332"/>
    </source>
</evidence>
<feature type="domain" description="Disintegrin" evidence="8">
    <location>
        <begin position="460"/>
        <end position="556"/>
    </location>
</feature>
<dbReference type="PANTHER" id="PTHR45702">
    <property type="entry name" value="ADAM10/ADAM17 METALLOPEPTIDASE FAMILY MEMBER"/>
    <property type="match status" value="1"/>
</dbReference>
<dbReference type="SMART" id="SM00050">
    <property type="entry name" value="DISIN"/>
    <property type="match status" value="1"/>
</dbReference>
<keyword evidence="4" id="KW-0862">Zinc</keyword>
<dbReference type="Pfam" id="PF13688">
    <property type="entry name" value="Reprolysin_5"/>
    <property type="match status" value="1"/>
</dbReference>
<dbReference type="GO" id="GO:0005886">
    <property type="term" value="C:plasma membrane"/>
    <property type="evidence" value="ECO:0007669"/>
    <property type="project" value="TreeGrafter"/>
</dbReference>
<evidence type="ECO:0000259" key="8">
    <source>
        <dbReference type="PROSITE" id="PS50214"/>
    </source>
</evidence>
<evidence type="ECO:0000256" key="6">
    <source>
        <dbReference type="SAM" id="Phobius"/>
    </source>
</evidence>
<dbReference type="PANTHER" id="PTHR45702:SF2">
    <property type="entry name" value="KUZBANIAN, ISOFORM A"/>
    <property type="match status" value="1"/>
</dbReference>
<evidence type="ECO:0000313" key="10">
    <source>
        <dbReference type="EnsemblMetazoa" id="CLYHEMP019226.1"/>
    </source>
</evidence>
<keyword evidence="3" id="KW-0165">Cleavage on pair of basic residues</keyword>
<dbReference type="RefSeq" id="XP_066919417.1">
    <property type="nucleotide sequence ID" value="XM_067063316.1"/>
</dbReference>
<dbReference type="AlphaFoldDB" id="A0A7M5X997"/>
<dbReference type="PROSITE" id="PS50214">
    <property type="entry name" value="DISINTEGRIN_2"/>
    <property type="match status" value="1"/>
</dbReference>
<feature type="binding site" evidence="4">
    <location>
        <position position="386"/>
    </location>
    <ligand>
        <name>Zn(2+)</name>
        <dbReference type="ChEBI" id="CHEBI:29105"/>
        <note>catalytic</note>
    </ligand>
</feature>
<feature type="compositionally biased region" description="Basic residues" evidence="5">
    <location>
        <begin position="704"/>
        <end position="714"/>
    </location>
</feature>
<dbReference type="GeneID" id="136806726"/>
<dbReference type="OrthoDB" id="2149267at2759"/>
<evidence type="ECO:0000256" key="4">
    <source>
        <dbReference type="PROSITE-ProRule" id="PRU00276"/>
    </source>
</evidence>
<feature type="binding site" evidence="4">
    <location>
        <position position="396"/>
    </location>
    <ligand>
        <name>Zn(2+)</name>
        <dbReference type="ChEBI" id="CHEBI:29105"/>
        <note>catalytic</note>
    </ligand>
</feature>
<feature type="chain" id="PRO_5029884860" description="ADAM10 endopeptidase" evidence="7">
    <location>
        <begin position="22"/>
        <end position="729"/>
    </location>
</feature>
<dbReference type="InterPro" id="IPR001590">
    <property type="entry name" value="Peptidase_M12B"/>
</dbReference>
<evidence type="ECO:0000256" key="3">
    <source>
        <dbReference type="ARBA" id="ARBA00022685"/>
    </source>
</evidence>
<dbReference type="EC" id="3.4.24.81" evidence="2"/>
<feature type="binding site" evidence="4">
    <location>
        <position position="390"/>
    </location>
    <ligand>
        <name>Zn(2+)</name>
        <dbReference type="ChEBI" id="CHEBI:29105"/>
        <note>catalytic</note>
    </ligand>
</feature>
<evidence type="ECO:0000259" key="9">
    <source>
        <dbReference type="PROSITE" id="PS50215"/>
    </source>
</evidence>